<dbReference type="SUPFAM" id="SSF56317">
    <property type="entry name" value="Carbon-nitrogen hydrolase"/>
    <property type="match status" value="1"/>
</dbReference>
<protein>
    <submittedName>
        <fullName evidence="3">Carbon-nitrogen hydrolase family protein</fullName>
    </submittedName>
</protein>
<dbReference type="PROSITE" id="PS50263">
    <property type="entry name" value="CN_HYDROLASE"/>
    <property type="match status" value="1"/>
</dbReference>
<dbReference type="Pfam" id="PF00795">
    <property type="entry name" value="CN_hydrolase"/>
    <property type="match status" value="1"/>
</dbReference>
<proteinExistence type="inferred from homology"/>
<dbReference type="PANTHER" id="PTHR46044:SF1">
    <property type="entry name" value="CN HYDROLASE DOMAIN-CONTAINING PROTEIN"/>
    <property type="match status" value="1"/>
</dbReference>
<gene>
    <name evidence="3" type="ORF">V6243_11065</name>
</gene>
<dbReference type="EMBL" id="JBAKAP010000011">
    <property type="protein sequence ID" value="MEL0617373.1"/>
    <property type="molecule type" value="Genomic_DNA"/>
</dbReference>
<dbReference type="InterPro" id="IPR044149">
    <property type="entry name" value="Nitrilases_CHs"/>
</dbReference>
<keyword evidence="4" id="KW-1185">Reference proteome</keyword>
<evidence type="ECO:0000256" key="1">
    <source>
        <dbReference type="ARBA" id="ARBA00008129"/>
    </source>
</evidence>
<organism evidence="3 4">
    <name type="scientific">Cobetia marina</name>
    <name type="common">Deleya marina</name>
    <dbReference type="NCBI Taxonomy" id="28258"/>
    <lineage>
        <taxon>Bacteria</taxon>
        <taxon>Pseudomonadati</taxon>
        <taxon>Pseudomonadota</taxon>
        <taxon>Gammaproteobacteria</taxon>
        <taxon>Oceanospirillales</taxon>
        <taxon>Halomonadaceae</taxon>
        <taxon>Cobetia</taxon>
    </lineage>
</organism>
<name>A0ABU9GFW5_COBMA</name>
<sequence length="308" mass="33929">MQDNVKVAVIQDSSVPFDAEKTALKACRLIEEAAQGEAELVVFPEAFLGTYPKGLTFGAPVGTRLPEGREDFRRYFEGAVEIDGPELRSIEESAREHGVFIVMGIIERDGSTLYCSVVFIDPQAGIVGKRRKLMPTGSERLIWGFGDGSTLDAVDSSLAKVGAVICWENYMPALRQTMYGQGVEIYCAPTADDRDTWLSSMQHIALEGRCYVLSACQYLTRGDFGDDYNCVLGDSPEHVLMRGGSVILGPLGEIIAGPVFNERTILHATLARDTLIRSKLDFDPVGHYARPDVLSVMVDREEKKAVYY</sequence>
<dbReference type="GeneID" id="43179372"/>
<dbReference type="CDD" id="cd07564">
    <property type="entry name" value="nitrilases_CHs"/>
    <property type="match status" value="1"/>
</dbReference>
<comment type="caution">
    <text evidence="3">The sequence shown here is derived from an EMBL/GenBank/DDBJ whole genome shotgun (WGS) entry which is preliminary data.</text>
</comment>
<comment type="similarity">
    <text evidence="1">Belongs to the carbon-nitrogen hydrolase superfamily. Nitrilase family.</text>
</comment>
<keyword evidence="3" id="KW-0378">Hydrolase</keyword>
<dbReference type="GO" id="GO:0016787">
    <property type="term" value="F:hydrolase activity"/>
    <property type="evidence" value="ECO:0007669"/>
    <property type="project" value="UniProtKB-KW"/>
</dbReference>
<evidence type="ECO:0000313" key="4">
    <source>
        <dbReference type="Proteomes" id="UP001378242"/>
    </source>
</evidence>
<dbReference type="PANTHER" id="PTHR46044">
    <property type="entry name" value="NITRILASE"/>
    <property type="match status" value="1"/>
</dbReference>
<evidence type="ECO:0000313" key="3">
    <source>
        <dbReference type="EMBL" id="MEL0617373.1"/>
    </source>
</evidence>
<dbReference type="Gene3D" id="3.60.110.10">
    <property type="entry name" value="Carbon-nitrogen hydrolase"/>
    <property type="match status" value="1"/>
</dbReference>
<evidence type="ECO:0000259" key="2">
    <source>
        <dbReference type="PROSITE" id="PS50263"/>
    </source>
</evidence>
<accession>A0ABU9GFW5</accession>
<dbReference type="Proteomes" id="UP001378242">
    <property type="component" value="Unassembled WGS sequence"/>
</dbReference>
<dbReference type="InterPro" id="IPR003010">
    <property type="entry name" value="C-N_Hydrolase"/>
</dbReference>
<dbReference type="InterPro" id="IPR036526">
    <property type="entry name" value="C-N_Hydrolase_sf"/>
</dbReference>
<reference evidence="3 4" key="1">
    <citation type="submission" date="2024-02" db="EMBL/GenBank/DDBJ databases">
        <title>Bacteria isolated from the canopy kelp, Nereocystis luetkeana.</title>
        <authorList>
            <person name="Pfister C.A."/>
            <person name="Younker I.T."/>
            <person name="Light S.H."/>
        </authorList>
    </citation>
    <scope>NUCLEOTIDE SEQUENCE [LARGE SCALE GENOMIC DNA]</scope>
    <source>
        <strain evidence="3 4">TI.5.07</strain>
    </source>
</reference>
<dbReference type="RefSeq" id="WP_084209448.1">
    <property type="nucleotide sequence ID" value="NZ_CP017114.1"/>
</dbReference>
<feature type="domain" description="CN hydrolase" evidence="2">
    <location>
        <begin position="5"/>
        <end position="272"/>
    </location>
</feature>